<comment type="caution">
    <text evidence="2">The sequence shown here is derived from an EMBL/GenBank/DDBJ whole genome shotgun (WGS) entry which is preliminary data.</text>
</comment>
<evidence type="ECO:0000256" key="1">
    <source>
        <dbReference type="SAM" id="Phobius"/>
    </source>
</evidence>
<reference evidence="2 3" key="1">
    <citation type="submission" date="2019-01" db="EMBL/GenBank/DDBJ databases">
        <title>Draft genome sequence of Dictyobacter sp. Uno17.</title>
        <authorList>
            <person name="Wang C.M."/>
            <person name="Zheng Y."/>
            <person name="Sakai Y."/>
            <person name="Abe K."/>
            <person name="Yokota A."/>
            <person name="Yabe S."/>
        </authorList>
    </citation>
    <scope>NUCLEOTIDE SEQUENCE [LARGE SCALE GENOMIC DNA]</scope>
    <source>
        <strain evidence="2 3">Uno17</strain>
    </source>
</reference>
<dbReference type="AlphaFoldDB" id="A0A5A5T7F2"/>
<dbReference type="RefSeq" id="WP_149399985.1">
    <property type="nucleotide sequence ID" value="NZ_BIXY01000004.1"/>
</dbReference>
<gene>
    <name evidence="2" type="ORF">KDI_04970</name>
</gene>
<sequence>MATRGSIFRDQALEHHKRRRDKTSLPHFMPFPVTFLLWFLLAFLLVMGALAWNEQIPLYIHVPGVVLDAHSTMGTKNQAGGAPIAAIFLPADQLAKIHPGQSADIQFGTGQSQFQSNVIKIESGMLSPNTLHQRYGVRQDVVTQPAAVVLVQIKGTVAASAMGSLVMATVQTGSQRIIALLPGLGSLVGA</sequence>
<organism evidence="2 3">
    <name type="scientific">Dictyobacter arantiisoli</name>
    <dbReference type="NCBI Taxonomy" id="2014874"/>
    <lineage>
        <taxon>Bacteria</taxon>
        <taxon>Bacillati</taxon>
        <taxon>Chloroflexota</taxon>
        <taxon>Ktedonobacteria</taxon>
        <taxon>Ktedonobacterales</taxon>
        <taxon>Dictyobacteraceae</taxon>
        <taxon>Dictyobacter</taxon>
    </lineage>
</organism>
<protein>
    <submittedName>
        <fullName evidence="2">Uncharacterized protein</fullName>
    </submittedName>
</protein>
<keyword evidence="1" id="KW-1133">Transmembrane helix</keyword>
<dbReference type="OrthoDB" id="160822at2"/>
<accession>A0A5A5T7F2</accession>
<keyword evidence="1" id="KW-0812">Transmembrane</keyword>
<keyword evidence="1" id="KW-0472">Membrane</keyword>
<dbReference type="EMBL" id="BIXY01000004">
    <property type="protein sequence ID" value="GCF06933.1"/>
    <property type="molecule type" value="Genomic_DNA"/>
</dbReference>
<name>A0A5A5T7F2_9CHLR</name>
<feature type="transmembrane region" description="Helical" evidence="1">
    <location>
        <begin position="28"/>
        <end position="52"/>
    </location>
</feature>
<proteinExistence type="predicted"/>
<evidence type="ECO:0000313" key="2">
    <source>
        <dbReference type="EMBL" id="GCF06933.1"/>
    </source>
</evidence>
<dbReference type="Proteomes" id="UP000322530">
    <property type="component" value="Unassembled WGS sequence"/>
</dbReference>
<evidence type="ECO:0000313" key="3">
    <source>
        <dbReference type="Proteomes" id="UP000322530"/>
    </source>
</evidence>
<keyword evidence="3" id="KW-1185">Reference proteome</keyword>